<dbReference type="CDD" id="cd01392">
    <property type="entry name" value="HTH_LacI"/>
    <property type="match status" value="1"/>
</dbReference>
<evidence type="ECO:0000259" key="5">
    <source>
        <dbReference type="PROSITE" id="PS50932"/>
    </source>
</evidence>
<evidence type="ECO:0000313" key="6">
    <source>
        <dbReference type="EMBL" id="SES06095.1"/>
    </source>
</evidence>
<comment type="caution">
    <text evidence="6">The sequence shown here is derived from an EMBL/GenBank/DDBJ whole genome shotgun (WGS) entry which is preliminary data.</text>
</comment>
<keyword evidence="3" id="KW-0238">DNA-binding</keyword>
<dbReference type="STRING" id="1464123.SAMN05444126_11345"/>
<organism evidence="6 7">
    <name type="scientific">Salisediminibacterium halotolerans</name>
    <dbReference type="NCBI Taxonomy" id="517425"/>
    <lineage>
        <taxon>Bacteria</taxon>
        <taxon>Bacillati</taxon>
        <taxon>Bacillota</taxon>
        <taxon>Bacilli</taxon>
        <taxon>Bacillales</taxon>
        <taxon>Bacillaceae</taxon>
        <taxon>Salisediminibacterium</taxon>
    </lineage>
</organism>
<evidence type="ECO:0000256" key="4">
    <source>
        <dbReference type="ARBA" id="ARBA00023163"/>
    </source>
</evidence>
<dbReference type="PRINTS" id="PR00036">
    <property type="entry name" value="HTHLACI"/>
</dbReference>
<dbReference type="RefSeq" id="WP_093073004.1">
    <property type="nucleotide sequence ID" value="NZ_FOGV01000013.1"/>
</dbReference>
<dbReference type="Gene3D" id="3.40.50.2300">
    <property type="match status" value="2"/>
</dbReference>
<keyword evidence="1" id="KW-0678">Repressor</keyword>
<dbReference type="EMBL" id="FOGV01000013">
    <property type="protein sequence ID" value="SES06095.1"/>
    <property type="molecule type" value="Genomic_DNA"/>
</dbReference>
<dbReference type="Gene3D" id="1.10.260.40">
    <property type="entry name" value="lambda repressor-like DNA-binding domains"/>
    <property type="match status" value="1"/>
</dbReference>
<dbReference type="PROSITE" id="PS00356">
    <property type="entry name" value="HTH_LACI_1"/>
    <property type="match status" value="1"/>
</dbReference>
<evidence type="ECO:0000256" key="3">
    <source>
        <dbReference type="ARBA" id="ARBA00023125"/>
    </source>
</evidence>
<dbReference type="InterPro" id="IPR001761">
    <property type="entry name" value="Peripla_BP/Lac1_sug-bd_dom"/>
</dbReference>
<sequence length="322" mass="35156">MTTIKDVAKYAEVSVATVSRVLNDRGYASAEARRRVLDAIEELNYQPNSVARSLYHKTSGMIGLFMPDITNPFFPELARAVEDVALEAGYTVVFCNTDEEEAKEKRYFDALKQKYVDGIILTASSQSASDYAQWDMPIVALDRVIGKHIPTVASDNKNGARQATIHLAERGCSFIAHLKGPAGVRPADDRAAGFEEVVKEKGLRSVVVQTNFSIKEAEQETLKLLADHPDIDGIFAASDVTAAGAMQALAQTGRSVPGDVKVIGFDGIPLCNMLVPSLTTVQQSIYQMGEKAAQLLIQQIEHGESESREHIFPVSLIIRETT</sequence>
<protein>
    <submittedName>
        <fullName evidence="6">LacI family transcriptional regulator</fullName>
    </submittedName>
</protein>
<dbReference type="PROSITE" id="PS50932">
    <property type="entry name" value="HTH_LACI_2"/>
    <property type="match status" value="1"/>
</dbReference>
<keyword evidence="4" id="KW-0804">Transcription</keyword>
<dbReference type="SMART" id="SM00354">
    <property type="entry name" value="HTH_LACI"/>
    <property type="match status" value="1"/>
</dbReference>
<dbReference type="InterPro" id="IPR028082">
    <property type="entry name" value="Peripla_BP_I"/>
</dbReference>
<keyword evidence="2" id="KW-0805">Transcription regulation</keyword>
<dbReference type="CDD" id="cd06291">
    <property type="entry name" value="PBP1_Qymf-like"/>
    <property type="match status" value="1"/>
</dbReference>
<dbReference type="SUPFAM" id="SSF53822">
    <property type="entry name" value="Periplasmic binding protein-like I"/>
    <property type="match status" value="1"/>
</dbReference>
<dbReference type="GO" id="GO:0003700">
    <property type="term" value="F:DNA-binding transcription factor activity"/>
    <property type="evidence" value="ECO:0007669"/>
    <property type="project" value="TreeGrafter"/>
</dbReference>
<keyword evidence="7" id="KW-1185">Reference proteome</keyword>
<dbReference type="GO" id="GO:0000976">
    <property type="term" value="F:transcription cis-regulatory region binding"/>
    <property type="evidence" value="ECO:0007669"/>
    <property type="project" value="TreeGrafter"/>
</dbReference>
<proteinExistence type="predicted"/>
<dbReference type="PANTHER" id="PTHR30146:SF95">
    <property type="entry name" value="RIBOSE OPERON REPRESSOR"/>
    <property type="match status" value="1"/>
</dbReference>
<dbReference type="InterPro" id="IPR010982">
    <property type="entry name" value="Lambda_DNA-bd_dom_sf"/>
</dbReference>
<reference evidence="7" key="1">
    <citation type="submission" date="2016-10" db="EMBL/GenBank/DDBJ databases">
        <authorList>
            <person name="de Groot N.N."/>
        </authorList>
    </citation>
    <scope>NUCLEOTIDE SEQUENCE [LARGE SCALE GENOMIC DNA]</scope>
    <source>
        <strain evidence="7">10nlg</strain>
    </source>
</reference>
<name>A0A1H9U9E1_9BACI</name>
<dbReference type="OrthoDB" id="9796186at2"/>
<dbReference type="PANTHER" id="PTHR30146">
    <property type="entry name" value="LACI-RELATED TRANSCRIPTIONAL REPRESSOR"/>
    <property type="match status" value="1"/>
</dbReference>
<feature type="domain" description="HTH lacI-type" evidence="5">
    <location>
        <begin position="2"/>
        <end position="56"/>
    </location>
</feature>
<dbReference type="Pfam" id="PF00532">
    <property type="entry name" value="Peripla_BP_1"/>
    <property type="match status" value="1"/>
</dbReference>
<dbReference type="Pfam" id="PF00356">
    <property type="entry name" value="LacI"/>
    <property type="match status" value="1"/>
</dbReference>
<accession>A0A1H9U9E1</accession>
<gene>
    <name evidence="6" type="ORF">SAMN05444126_11345</name>
</gene>
<dbReference type="SUPFAM" id="SSF47413">
    <property type="entry name" value="lambda repressor-like DNA-binding domains"/>
    <property type="match status" value="1"/>
</dbReference>
<evidence type="ECO:0000313" key="7">
    <source>
        <dbReference type="Proteomes" id="UP000199318"/>
    </source>
</evidence>
<dbReference type="Proteomes" id="UP000199318">
    <property type="component" value="Unassembled WGS sequence"/>
</dbReference>
<evidence type="ECO:0000256" key="1">
    <source>
        <dbReference type="ARBA" id="ARBA00022491"/>
    </source>
</evidence>
<dbReference type="AlphaFoldDB" id="A0A1H9U9E1"/>
<evidence type="ECO:0000256" key="2">
    <source>
        <dbReference type="ARBA" id="ARBA00023015"/>
    </source>
</evidence>
<dbReference type="InterPro" id="IPR000843">
    <property type="entry name" value="HTH_LacI"/>
</dbReference>